<reference evidence="1 2" key="1">
    <citation type="submission" date="2019-09" db="EMBL/GenBank/DDBJ databases">
        <authorList>
            <person name="Chandra G."/>
            <person name="Truman W A."/>
        </authorList>
    </citation>
    <scope>NUCLEOTIDE SEQUENCE [LARGE SCALE GENOMIC DNA]</scope>
    <source>
        <strain evidence="1">PS631</strain>
    </source>
</reference>
<evidence type="ECO:0000313" key="2">
    <source>
        <dbReference type="Proteomes" id="UP000399692"/>
    </source>
</evidence>
<dbReference type="AlphaFoldDB" id="A0A5E6PAH0"/>
<gene>
    <name evidence="1" type="ORF">PS631_00237</name>
</gene>
<protein>
    <submittedName>
        <fullName evidence="1">Uncharacterized protein</fullName>
    </submittedName>
</protein>
<name>A0A5E6PAH0_PSEFL</name>
<organism evidence="1 2">
    <name type="scientific">Pseudomonas fluorescens</name>
    <dbReference type="NCBI Taxonomy" id="294"/>
    <lineage>
        <taxon>Bacteria</taxon>
        <taxon>Pseudomonadati</taxon>
        <taxon>Pseudomonadota</taxon>
        <taxon>Gammaproteobacteria</taxon>
        <taxon>Pseudomonadales</taxon>
        <taxon>Pseudomonadaceae</taxon>
        <taxon>Pseudomonas</taxon>
    </lineage>
</organism>
<proteinExistence type="predicted"/>
<sequence length="52" mass="6224">MPHVTATIVCRHRRWLKYYLAGVLLMSHLTGRDPHLGRVMRWIERVTVIEVR</sequence>
<dbReference type="Proteomes" id="UP000399692">
    <property type="component" value="Unassembled WGS sequence"/>
</dbReference>
<evidence type="ECO:0000313" key="1">
    <source>
        <dbReference type="EMBL" id="VVM40129.1"/>
    </source>
</evidence>
<accession>A0A5E6PAH0</accession>
<dbReference type="EMBL" id="CABVHF010000001">
    <property type="protein sequence ID" value="VVM40129.1"/>
    <property type="molecule type" value="Genomic_DNA"/>
</dbReference>